<dbReference type="Gene3D" id="2.60.120.920">
    <property type="match status" value="1"/>
</dbReference>
<dbReference type="Pfam" id="PF03372">
    <property type="entry name" value="Exo_endo_phos"/>
    <property type="match status" value="1"/>
</dbReference>
<dbReference type="Gene3D" id="3.60.10.10">
    <property type="entry name" value="Endonuclease/exonuclease/phosphatase"/>
    <property type="match status" value="1"/>
</dbReference>
<feature type="region of interest" description="Disordered" evidence="3">
    <location>
        <begin position="1"/>
        <end position="29"/>
    </location>
</feature>
<dbReference type="Proteomes" id="UP000789706">
    <property type="component" value="Unassembled WGS sequence"/>
</dbReference>
<reference evidence="6" key="1">
    <citation type="submission" date="2021-06" db="EMBL/GenBank/DDBJ databases">
        <authorList>
            <person name="Kallberg Y."/>
            <person name="Tangrot J."/>
            <person name="Rosling A."/>
        </authorList>
    </citation>
    <scope>NUCLEOTIDE SEQUENCE</scope>
    <source>
        <strain evidence="6">AZ414A</strain>
    </source>
</reference>
<dbReference type="InterPro" id="IPR036691">
    <property type="entry name" value="Endo/exonu/phosph_ase_sf"/>
</dbReference>
<evidence type="ECO:0000256" key="2">
    <source>
        <dbReference type="ARBA" id="ARBA00022801"/>
    </source>
</evidence>
<dbReference type="PROSITE" id="PS50188">
    <property type="entry name" value="B302_SPRY"/>
    <property type="match status" value="1"/>
</dbReference>
<keyword evidence="2" id="KW-0378">Hydrolase</keyword>
<feature type="compositionally biased region" description="Basic and acidic residues" evidence="3">
    <location>
        <begin position="1"/>
        <end position="10"/>
    </location>
</feature>
<dbReference type="OrthoDB" id="1022638at2759"/>
<dbReference type="GO" id="GO:0000175">
    <property type="term" value="F:3'-5'-RNA exonuclease activity"/>
    <property type="evidence" value="ECO:0007669"/>
    <property type="project" value="TreeGrafter"/>
</dbReference>
<feature type="domain" description="BTB" evidence="4">
    <location>
        <begin position="389"/>
        <end position="457"/>
    </location>
</feature>
<proteinExistence type="inferred from homology"/>
<dbReference type="CDD" id="cd18186">
    <property type="entry name" value="BTB_POZ_ZBTB_KLHL-like"/>
    <property type="match status" value="1"/>
</dbReference>
<feature type="compositionally biased region" description="Basic and acidic residues" evidence="3">
    <location>
        <begin position="17"/>
        <end position="29"/>
    </location>
</feature>
<dbReference type="SUPFAM" id="SSF49899">
    <property type="entry name" value="Concanavalin A-like lectins/glucanases"/>
    <property type="match status" value="1"/>
</dbReference>
<dbReference type="InterPro" id="IPR011333">
    <property type="entry name" value="SKP1/BTB/POZ_sf"/>
</dbReference>
<organism evidence="6 7">
    <name type="scientific">Diversispora eburnea</name>
    <dbReference type="NCBI Taxonomy" id="1213867"/>
    <lineage>
        <taxon>Eukaryota</taxon>
        <taxon>Fungi</taxon>
        <taxon>Fungi incertae sedis</taxon>
        <taxon>Mucoromycota</taxon>
        <taxon>Glomeromycotina</taxon>
        <taxon>Glomeromycetes</taxon>
        <taxon>Diversisporales</taxon>
        <taxon>Diversisporaceae</taxon>
        <taxon>Diversispora</taxon>
    </lineage>
</organism>
<dbReference type="PANTHER" id="PTHR12121">
    <property type="entry name" value="CARBON CATABOLITE REPRESSOR PROTEIN 4"/>
    <property type="match status" value="1"/>
</dbReference>
<dbReference type="CDD" id="cd11709">
    <property type="entry name" value="SPRY"/>
    <property type="match status" value="1"/>
</dbReference>
<dbReference type="InterPro" id="IPR013320">
    <property type="entry name" value="ConA-like_dom_sf"/>
</dbReference>
<dbReference type="InterPro" id="IPR003877">
    <property type="entry name" value="SPRY_dom"/>
</dbReference>
<evidence type="ECO:0000256" key="1">
    <source>
        <dbReference type="ARBA" id="ARBA00010774"/>
    </source>
</evidence>
<dbReference type="AlphaFoldDB" id="A0A9N8V8U7"/>
<feature type="domain" description="B30.2/SPRY" evidence="5">
    <location>
        <begin position="656"/>
        <end position="836"/>
    </location>
</feature>
<evidence type="ECO:0000313" key="7">
    <source>
        <dbReference type="Proteomes" id="UP000789706"/>
    </source>
</evidence>
<evidence type="ECO:0000256" key="3">
    <source>
        <dbReference type="SAM" id="MobiDB-lite"/>
    </source>
</evidence>
<dbReference type="PANTHER" id="PTHR12121:SF45">
    <property type="entry name" value="NOCTURNIN"/>
    <property type="match status" value="1"/>
</dbReference>
<dbReference type="Gene3D" id="3.30.710.10">
    <property type="entry name" value="Potassium Channel Kv1.1, Chain A"/>
    <property type="match status" value="1"/>
</dbReference>
<dbReference type="SMART" id="SM00225">
    <property type="entry name" value="BTB"/>
    <property type="match status" value="1"/>
</dbReference>
<evidence type="ECO:0000313" key="6">
    <source>
        <dbReference type="EMBL" id="CAG8440937.1"/>
    </source>
</evidence>
<dbReference type="InterPro" id="IPR000210">
    <property type="entry name" value="BTB/POZ_dom"/>
</dbReference>
<comment type="similarity">
    <text evidence="1">Belongs to the CCR4/nocturin family.</text>
</comment>
<dbReference type="EMBL" id="CAJVPK010000063">
    <property type="protein sequence ID" value="CAG8440937.1"/>
    <property type="molecule type" value="Genomic_DNA"/>
</dbReference>
<accession>A0A9N8V8U7</accession>
<dbReference type="InterPro" id="IPR001870">
    <property type="entry name" value="B30.2/SPRY"/>
</dbReference>
<dbReference type="Pfam" id="PF00651">
    <property type="entry name" value="BTB"/>
    <property type="match status" value="1"/>
</dbReference>
<comment type="caution">
    <text evidence="6">The sequence shown here is derived from an EMBL/GenBank/DDBJ whole genome shotgun (WGS) entry which is preliminary data.</text>
</comment>
<dbReference type="InterPro" id="IPR043136">
    <property type="entry name" value="B30.2/SPRY_sf"/>
</dbReference>
<dbReference type="SUPFAM" id="SSF54695">
    <property type="entry name" value="POZ domain"/>
    <property type="match status" value="1"/>
</dbReference>
<dbReference type="GO" id="GO:0006139">
    <property type="term" value="P:nucleobase-containing compound metabolic process"/>
    <property type="evidence" value="ECO:0007669"/>
    <property type="project" value="UniProtKB-ARBA"/>
</dbReference>
<dbReference type="InterPro" id="IPR005135">
    <property type="entry name" value="Endo/exonuclease/phosphatase"/>
</dbReference>
<keyword evidence="7" id="KW-1185">Reference proteome</keyword>
<dbReference type="InterPro" id="IPR050410">
    <property type="entry name" value="CCR4/nocturin_mRNA_transcr"/>
</dbReference>
<protein>
    <submittedName>
        <fullName evidence="6">1029_t:CDS:1</fullName>
    </submittedName>
</protein>
<evidence type="ECO:0000259" key="4">
    <source>
        <dbReference type="PROSITE" id="PS50097"/>
    </source>
</evidence>
<evidence type="ECO:0000259" key="5">
    <source>
        <dbReference type="PROSITE" id="PS50188"/>
    </source>
</evidence>
<name>A0A9N8V8U7_9GLOM</name>
<sequence length="842" mass="97230">MSEPSEHEIMEPQQQKLENKKNKQSKDDHQESITIMTYNILAQSLCRRDLYPESGDALKWKNRRPQLIKEILHYHPDVACFQEMDYDNYNSTFKPEFEKVGYETFFYKSIGNDKKRHGCCIIWKIIKFKKLKHLTLEFDQIGVPTMPTNCIGVIVSLEFNQNFFNNDKPNPSKSGIVIGTTHLYWRPQCMYERTRQCLLLFENLIKINEEFGFVAFMVGDFNSSPIDPAYKLMIGKDPLTKEEIKNLKDSMKHYKSDRTLLNTTDNPSSSSSMVPSLTTASIESSKTGDLIKPPLNTLISSPSPTLLDLLLKFSEFPQCISLYSKYYSLIDPENVKHNEPKFTNYGKFFSGALDYIFHVNKSSHRISTIIRGNSLINDLRLLINNSRYSDLEIQCNDGIILYGCRAILAARSNVFNHYLFNNKRNTAGFRMIFSEIDSITMIIILEFMYTGSIQKEFLKIENSVDVFNAAEFFQLVELQNIIIQYLQESFLENLSDNLSPYLLSKTIRIMSPPNNELIDLLVKYVVKISLDNIPYGQLSLEALNCLLSRISRTIAIDNSFTSFSNNGYSILRYAILTSARLISREAENFFENRLPSSNLILQDNYQIDYSNDNNFLIVSLRISEIINPLFEFIDFYNYSPITSDNEVFIVAPPIPYNTKPHEPSNIIIHNSQNNELKWDELMLGPNLIIEDQGRKVNTTIEVETAQSTRVKYLMTNGIYEWDIIIGKKSKFAWIGVCSEDYNFPYFSGSQPNAWVLGLDGYCYHNNNQGIKILNTTIKAGSRVTVQLDMDKRRCSFIINKKIYFMSVWENLSSKLYPLATLRYPSSLKVQPPKNEKKKLINK</sequence>
<dbReference type="SUPFAM" id="SSF56219">
    <property type="entry name" value="DNase I-like"/>
    <property type="match status" value="1"/>
</dbReference>
<gene>
    <name evidence="6" type="ORF">DEBURN_LOCUS1432</name>
</gene>
<dbReference type="PROSITE" id="PS50097">
    <property type="entry name" value="BTB"/>
    <property type="match status" value="1"/>
</dbReference>
<dbReference type="Pfam" id="PF00622">
    <property type="entry name" value="SPRY"/>
    <property type="match status" value="1"/>
</dbReference>